<gene>
    <name evidence="4" type="ORF">DAETH_46670</name>
</gene>
<dbReference type="InterPro" id="IPR047650">
    <property type="entry name" value="Transpos_IS110"/>
</dbReference>
<dbReference type="Pfam" id="PF01548">
    <property type="entry name" value="DEDD_Tnp_IS110"/>
    <property type="match status" value="1"/>
</dbReference>
<feature type="domain" description="Transposase IS116/IS110/IS902 C-terminal" evidence="3">
    <location>
        <begin position="204"/>
        <end position="289"/>
    </location>
</feature>
<dbReference type="RefSeq" id="WP_264778631.1">
    <property type="nucleotide sequence ID" value="NZ_AP026563.1"/>
</dbReference>
<feature type="domain" description="Transposase IS110-like N-terminal" evidence="2">
    <location>
        <begin position="4"/>
        <end position="157"/>
    </location>
</feature>
<proteinExistence type="predicted"/>
<sequence length="345" mass="37345">MVVLGIDVGKRELFVSLQETQSGTDVRVIGKRGPIANTAAGLHDLTTWLQKRTIGDVRVVMEATNVYWERCAHHFHAQGVAVSVVNPAQIKYFARSVLRRGKTDAMDAEIIARYGLVMQPGCWAPPSTTLIDLKHLTRERESVLGRRTQENNHLIALRDAHHASAVVITLAAQRLELLDRQLVALDEALHALVNTDQELQQQLKLLLTVPGFAFISAVTILAETAGFSRLSTGAEISAAAGMAPSPQQSGSKTGRGSISKTGNARLRRIAYLSALGAAKSNSRLKTFYEQLKARGKPPKVALTALGRKLLCIGLAVVKSGTPYQDDFGQSDARSDEFAHPALLCG</sequence>
<evidence type="ECO:0000256" key="1">
    <source>
        <dbReference type="SAM" id="MobiDB-lite"/>
    </source>
</evidence>
<dbReference type="NCBIfam" id="NF033542">
    <property type="entry name" value="transpos_IS110"/>
    <property type="match status" value="1"/>
</dbReference>
<organism evidence="4 5">
    <name type="scientific">Deinococcus aetherius</name>
    <dbReference type="NCBI Taxonomy" id="200252"/>
    <lineage>
        <taxon>Bacteria</taxon>
        <taxon>Thermotogati</taxon>
        <taxon>Deinococcota</taxon>
        <taxon>Deinococci</taxon>
        <taxon>Deinococcales</taxon>
        <taxon>Deinococcaceae</taxon>
        <taxon>Deinococcus</taxon>
    </lineage>
</organism>
<dbReference type="PANTHER" id="PTHR33055">
    <property type="entry name" value="TRANSPOSASE FOR INSERTION SEQUENCE ELEMENT IS1111A"/>
    <property type="match status" value="1"/>
</dbReference>
<evidence type="ECO:0000259" key="2">
    <source>
        <dbReference type="Pfam" id="PF01548"/>
    </source>
</evidence>
<name>A0ABN6RN29_9DEIO</name>
<reference evidence="4" key="1">
    <citation type="submission" date="2022-07" db="EMBL/GenBank/DDBJ databases">
        <title>Complete Genome Sequence of the Radioresistant Bacterium Deinococcus aetherius ST0316, Isolated from the Air Dust collected in Lower Stratosphere above Japan.</title>
        <authorList>
            <person name="Satoh K."/>
            <person name="Hagiwara K."/>
            <person name="Katsumata K."/>
            <person name="Kubo A."/>
            <person name="Yokobori S."/>
            <person name="Yamagishi A."/>
            <person name="Oono Y."/>
            <person name="Narumi I."/>
        </authorList>
    </citation>
    <scope>NUCLEOTIDE SEQUENCE</scope>
    <source>
        <strain evidence="4">ST0316</strain>
        <plasmid evidence="4">pDAETH-3</plasmid>
    </source>
</reference>
<dbReference type="EMBL" id="AP026563">
    <property type="protein sequence ID" value="BDP44698.1"/>
    <property type="molecule type" value="Genomic_DNA"/>
</dbReference>
<dbReference type="InterPro" id="IPR002525">
    <property type="entry name" value="Transp_IS110-like_N"/>
</dbReference>
<dbReference type="Pfam" id="PF02371">
    <property type="entry name" value="Transposase_20"/>
    <property type="match status" value="1"/>
</dbReference>
<feature type="compositionally biased region" description="Polar residues" evidence="1">
    <location>
        <begin position="245"/>
        <end position="259"/>
    </location>
</feature>
<evidence type="ECO:0000259" key="3">
    <source>
        <dbReference type="Pfam" id="PF02371"/>
    </source>
</evidence>
<dbReference type="InterPro" id="IPR003346">
    <property type="entry name" value="Transposase_20"/>
</dbReference>
<geneLocation type="plasmid" evidence="4 5">
    <name>pDAETH-3</name>
</geneLocation>
<evidence type="ECO:0000313" key="4">
    <source>
        <dbReference type="EMBL" id="BDP44698.1"/>
    </source>
</evidence>
<evidence type="ECO:0000313" key="5">
    <source>
        <dbReference type="Proteomes" id="UP001064971"/>
    </source>
</evidence>
<feature type="region of interest" description="Disordered" evidence="1">
    <location>
        <begin position="239"/>
        <end position="259"/>
    </location>
</feature>
<keyword evidence="4" id="KW-0614">Plasmid</keyword>
<keyword evidence="5" id="KW-1185">Reference proteome</keyword>
<dbReference type="PANTHER" id="PTHR33055:SF13">
    <property type="entry name" value="TRANSPOSASE"/>
    <property type="match status" value="1"/>
</dbReference>
<accession>A0ABN6RN29</accession>
<protein>
    <submittedName>
        <fullName evidence="4">IS110 family transposase</fullName>
    </submittedName>
</protein>
<dbReference type="Proteomes" id="UP001064971">
    <property type="component" value="Plasmid pDAETH-3"/>
</dbReference>